<dbReference type="FunFam" id="3.30.300.30:FF:000008">
    <property type="entry name" value="2,3-dihydroxybenzoate-AMP ligase"/>
    <property type="match status" value="1"/>
</dbReference>
<feature type="domain" description="AMP-dependent synthetase/ligase" evidence="6">
    <location>
        <begin position="27"/>
        <end position="378"/>
    </location>
</feature>
<feature type="domain" description="AMP-binding enzyme C-terminal" evidence="7">
    <location>
        <begin position="428"/>
        <end position="505"/>
    </location>
</feature>
<comment type="similarity">
    <text evidence="1">Belongs to the ATP-dependent AMP-binding enzyme family.</text>
</comment>
<dbReference type="InterPro" id="IPR042099">
    <property type="entry name" value="ANL_N_sf"/>
</dbReference>
<accession>A0A3S2XI57</accession>
<dbReference type="SUPFAM" id="SSF56801">
    <property type="entry name" value="Acetyl-CoA synthetase-like"/>
    <property type="match status" value="1"/>
</dbReference>
<dbReference type="Gene3D" id="3.30.300.30">
    <property type="match status" value="1"/>
</dbReference>
<dbReference type="PANTHER" id="PTHR43201">
    <property type="entry name" value="ACYL-COA SYNTHETASE"/>
    <property type="match status" value="1"/>
</dbReference>
<dbReference type="PROSITE" id="PS00455">
    <property type="entry name" value="AMP_BINDING"/>
    <property type="match status" value="1"/>
</dbReference>
<dbReference type="Proteomes" id="UP000286997">
    <property type="component" value="Unassembled WGS sequence"/>
</dbReference>
<dbReference type="RefSeq" id="WP_127732193.1">
    <property type="nucleotide sequence ID" value="NZ_SACP01000021.1"/>
</dbReference>
<comment type="caution">
    <text evidence="8">The sequence shown here is derived from an EMBL/GenBank/DDBJ whole genome shotgun (WGS) entry which is preliminary data.</text>
</comment>
<evidence type="ECO:0000256" key="3">
    <source>
        <dbReference type="ARBA" id="ARBA00051915"/>
    </source>
</evidence>
<reference evidence="8 9" key="1">
    <citation type="submission" date="2019-01" db="EMBL/GenBank/DDBJ databases">
        <authorList>
            <person name="Chen W.-M."/>
        </authorList>
    </citation>
    <scope>NUCLEOTIDE SEQUENCE [LARGE SCALE GENOMIC DNA]</scope>
    <source>
        <strain evidence="8 9">TER-1</strain>
    </source>
</reference>
<dbReference type="EMBL" id="SACP01000021">
    <property type="protein sequence ID" value="RVU15436.1"/>
    <property type="molecule type" value="Genomic_DNA"/>
</dbReference>
<dbReference type="Pfam" id="PF13193">
    <property type="entry name" value="AMP-binding_C"/>
    <property type="match status" value="1"/>
</dbReference>
<dbReference type="PANTHER" id="PTHR43201:SF5">
    <property type="entry name" value="MEDIUM-CHAIN ACYL-COA LIGASE ACSF2, MITOCHONDRIAL"/>
    <property type="match status" value="1"/>
</dbReference>
<dbReference type="InterPro" id="IPR045851">
    <property type="entry name" value="AMP-bd_C_sf"/>
</dbReference>
<proteinExistence type="inferred from homology"/>
<evidence type="ECO:0000256" key="4">
    <source>
        <dbReference type="ARBA" id="ARBA00066616"/>
    </source>
</evidence>
<dbReference type="GO" id="GO:0006631">
    <property type="term" value="P:fatty acid metabolic process"/>
    <property type="evidence" value="ECO:0007669"/>
    <property type="project" value="TreeGrafter"/>
</dbReference>
<dbReference type="Pfam" id="PF00501">
    <property type="entry name" value="AMP-binding"/>
    <property type="match status" value="1"/>
</dbReference>
<evidence type="ECO:0000256" key="5">
    <source>
        <dbReference type="ARBA" id="ARBA00067668"/>
    </source>
</evidence>
<organism evidence="8 9">
    <name type="scientific">Methylobacterium oryzihabitans</name>
    <dbReference type="NCBI Taxonomy" id="2499852"/>
    <lineage>
        <taxon>Bacteria</taxon>
        <taxon>Pseudomonadati</taxon>
        <taxon>Pseudomonadota</taxon>
        <taxon>Alphaproteobacteria</taxon>
        <taxon>Hyphomicrobiales</taxon>
        <taxon>Methylobacteriaceae</taxon>
        <taxon>Methylobacterium</taxon>
    </lineage>
</organism>
<dbReference type="InterPro" id="IPR025110">
    <property type="entry name" value="AMP-bd_C"/>
</dbReference>
<evidence type="ECO:0000259" key="7">
    <source>
        <dbReference type="Pfam" id="PF13193"/>
    </source>
</evidence>
<evidence type="ECO:0000256" key="1">
    <source>
        <dbReference type="ARBA" id="ARBA00006432"/>
    </source>
</evidence>
<keyword evidence="2 8" id="KW-0436">Ligase</keyword>
<dbReference type="OrthoDB" id="9803968at2"/>
<evidence type="ECO:0000313" key="9">
    <source>
        <dbReference type="Proteomes" id="UP000286997"/>
    </source>
</evidence>
<gene>
    <name evidence="8" type="ORF">EOE48_19385</name>
</gene>
<dbReference type="Gene3D" id="3.40.50.12780">
    <property type="entry name" value="N-terminal domain of ligase-like"/>
    <property type="match status" value="1"/>
</dbReference>
<evidence type="ECO:0000256" key="2">
    <source>
        <dbReference type="ARBA" id="ARBA00022598"/>
    </source>
</evidence>
<keyword evidence="9" id="KW-1185">Reference proteome</keyword>
<comment type="catalytic activity">
    <reaction evidence="3">
        <text>3-(methylsulfanyl)propanoate + ATP + CoA = 3-(methylsulfanyl)propanoyl-CoA + AMP + diphosphate</text>
        <dbReference type="Rhea" id="RHEA:43052"/>
        <dbReference type="ChEBI" id="CHEBI:30616"/>
        <dbReference type="ChEBI" id="CHEBI:33019"/>
        <dbReference type="ChEBI" id="CHEBI:49016"/>
        <dbReference type="ChEBI" id="CHEBI:57287"/>
        <dbReference type="ChEBI" id="CHEBI:82815"/>
        <dbReference type="ChEBI" id="CHEBI:456215"/>
        <dbReference type="EC" id="6.2.1.44"/>
    </reaction>
    <physiologicalReaction direction="left-to-right" evidence="3">
        <dbReference type="Rhea" id="RHEA:43053"/>
    </physiologicalReaction>
</comment>
<sequence>MREMLTIGQMLSVHARLRGESLGARDLERSLTFRQWNDRACRLGNALRGLGLAKGERVAVLAYNCLAWAEIYAATAKAGLVAVPINFRLIGPDIRYILDDAEVSALIVQDALCDGIEEIRDDLSLPSGNLIWFGDGPCPAGYRAYEDLIAAGAATEPPDPVLPEDPWVLMYTSGTTGRPKGVIRSHRGGILLSLVTEIELGIHRHDDALLVMPMCHANSLYFFGAFTYCGAAVTIYSRRSFDPEHGARTLATSGATFSSLVPTHYIMMLGLPAAIRESLDLDRVTRLMISSAPARQETKRAVMEMFRKSGLYELYGSSETGWVTMLHPRDQFTKLGSVGRECVGSGPIRILDEAGHEVPDGMPGELYSNTPYTFDGYWKLPGKTREAFRDGACSVGDMARRDADGYIHLVDRKSNMIISGGENIYPSEVEALIGAHPGVKDVAVVGLPDATWGERVHAVVVPHAGAAPDEADLAAWCRERIAGFKRPRSFSFVHDDEMPRNATGKVLYRVLREQIGRGG</sequence>
<name>A0A3S2XI57_9HYPH</name>
<dbReference type="InterPro" id="IPR000873">
    <property type="entry name" value="AMP-dep_synth/lig_dom"/>
</dbReference>
<protein>
    <recommendedName>
        <fullName evidence="5">3-methylmercaptopropionyl-CoA ligase</fullName>
        <ecNumber evidence="4">6.2.1.44</ecNumber>
    </recommendedName>
</protein>
<dbReference type="InterPro" id="IPR020845">
    <property type="entry name" value="AMP-binding_CS"/>
</dbReference>
<evidence type="ECO:0000313" key="8">
    <source>
        <dbReference type="EMBL" id="RVU15436.1"/>
    </source>
</evidence>
<dbReference type="GO" id="GO:0031956">
    <property type="term" value="F:medium-chain fatty acid-CoA ligase activity"/>
    <property type="evidence" value="ECO:0007669"/>
    <property type="project" value="TreeGrafter"/>
</dbReference>
<dbReference type="EC" id="6.2.1.44" evidence="4"/>
<dbReference type="AlphaFoldDB" id="A0A3S2XI57"/>
<evidence type="ECO:0000259" key="6">
    <source>
        <dbReference type="Pfam" id="PF00501"/>
    </source>
</evidence>